<feature type="transmembrane region" description="Helical" evidence="10">
    <location>
        <begin position="414"/>
        <end position="436"/>
    </location>
</feature>
<dbReference type="GO" id="GO:0005315">
    <property type="term" value="F:phosphate transmembrane transporter activity"/>
    <property type="evidence" value="ECO:0000318"/>
    <property type="project" value="GO_Central"/>
</dbReference>
<comment type="subcellular location">
    <subcellularLocation>
        <location evidence="1">Cell membrane</location>
        <topology evidence="1">Multi-pass membrane protein</topology>
    </subcellularLocation>
</comment>
<evidence type="ECO:0000256" key="10">
    <source>
        <dbReference type="SAM" id="Phobius"/>
    </source>
</evidence>
<dbReference type="InterPro" id="IPR004342">
    <property type="entry name" value="EXS_C"/>
</dbReference>
<dbReference type="GO" id="GO:0000822">
    <property type="term" value="F:inositol hexakisphosphate binding"/>
    <property type="evidence" value="ECO:0000318"/>
    <property type="project" value="GO_Central"/>
</dbReference>
<dbReference type="GO" id="GO:0016036">
    <property type="term" value="P:cellular response to phosphate starvation"/>
    <property type="evidence" value="ECO:0000318"/>
    <property type="project" value="GO_Central"/>
</dbReference>
<evidence type="ECO:0000256" key="2">
    <source>
        <dbReference type="ARBA" id="ARBA00009665"/>
    </source>
</evidence>
<evidence type="ECO:0000256" key="5">
    <source>
        <dbReference type="ARBA" id="ARBA00022592"/>
    </source>
</evidence>
<feature type="transmembrane region" description="Helical" evidence="10">
    <location>
        <begin position="644"/>
        <end position="664"/>
    </location>
</feature>
<name>D8T8W7_SELML</name>
<dbReference type="PANTHER" id="PTHR10783">
    <property type="entry name" value="XENOTROPIC AND POLYTROPIC RETROVIRUS RECEPTOR 1-RELATED"/>
    <property type="match status" value="1"/>
</dbReference>
<keyword evidence="5" id="KW-0592">Phosphate transport</keyword>
<dbReference type="EMBL" id="GL377692">
    <property type="protein sequence ID" value="EFJ06902.1"/>
    <property type="molecule type" value="Genomic_DNA"/>
</dbReference>
<dbReference type="KEGG" id="smo:SELMODRAFT_134575"/>
<evidence type="ECO:0000256" key="6">
    <source>
        <dbReference type="ARBA" id="ARBA00022692"/>
    </source>
</evidence>
<dbReference type="PANTHER" id="PTHR10783:SF4">
    <property type="entry name" value="PHOSPHATE TRANSPORTER PHO1 HOMOLOG 3"/>
    <property type="match status" value="1"/>
</dbReference>
<dbReference type="InterPro" id="IPR034092">
    <property type="entry name" value="PHO1_SPX"/>
</dbReference>
<dbReference type="FunCoup" id="D8T8W7">
    <property type="interactions" value="3685"/>
</dbReference>
<keyword evidence="8 10" id="KW-0472">Membrane</keyword>
<feature type="transmembrane region" description="Helical" evidence="10">
    <location>
        <begin position="448"/>
        <end position="468"/>
    </location>
</feature>
<dbReference type="GO" id="GO:0006817">
    <property type="term" value="P:phosphate ion transport"/>
    <property type="evidence" value="ECO:0000318"/>
    <property type="project" value="GO_Central"/>
</dbReference>
<keyword evidence="4" id="KW-1003">Cell membrane</keyword>
<reference evidence="13 14" key="1">
    <citation type="journal article" date="2011" name="Science">
        <title>The Selaginella genome identifies genetic changes associated with the evolution of vascular plants.</title>
        <authorList>
            <person name="Banks J.A."/>
            <person name="Nishiyama T."/>
            <person name="Hasebe M."/>
            <person name="Bowman J.L."/>
            <person name="Gribskov M."/>
            <person name="dePamphilis C."/>
            <person name="Albert V.A."/>
            <person name="Aono N."/>
            <person name="Aoyama T."/>
            <person name="Ambrose B.A."/>
            <person name="Ashton N.W."/>
            <person name="Axtell M.J."/>
            <person name="Barker E."/>
            <person name="Barker M.S."/>
            <person name="Bennetzen J.L."/>
            <person name="Bonawitz N.D."/>
            <person name="Chapple C."/>
            <person name="Cheng C."/>
            <person name="Correa L.G."/>
            <person name="Dacre M."/>
            <person name="DeBarry J."/>
            <person name="Dreyer I."/>
            <person name="Elias M."/>
            <person name="Engstrom E.M."/>
            <person name="Estelle M."/>
            <person name="Feng L."/>
            <person name="Finet C."/>
            <person name="Floyd S.K."/>
            <person name="Frommer W.B."/>
            <person name="Fujita T."/>
            <person name="Gramzow L."/>
            <person name="Gutensohn M."/>
            <person name="Harholt J."/>
            <person name="Hattori M."/>
            <person name="Heyl A."/>
            <person name="Hirai T."/>
            <person name="Hiwatashi Y."/>
            <person name="Ishikawa M."/>
            <person name="Iwata M."/>
            <person name="Karol K.G."/>
            <person name="Koehler B."/>
            <person name="Kolukisaoglu U."/>
            <person name="Kubo M."/>
            <person name="Kurata T."/>
            <person name="Lalonde S."/>
            <person name="Li K."/>
            <person name="Li Y."/>
            <person name="Litt A."/>
            <person name="Lyons E."/>
            <person name="Manning G."/>
            <person name="Maruyama T."/>
            <person name="Michael T.P."/>
            <person name="Mikami K."/>
            <person name="Miyazaki S."/>
            <person name="Morinaga S."/>
            <person name="Murata T."/>
            <person name="Mueller-Roeber B."/>
            <person name="Nelson D.R."/>
            <person name="Obara M."/>
            <person name="Oguri Y."/>
            <person name="Olmstead R.G."/>
            <person name="Onodera N."/>
            <person name="Petersen B.L."/>
            <person name="Pils B."/>
            <person name="Prigge M."/>
            <person name="Rensing S.A."/>
            <person name="Riano-Pachon D.M."/>
            <person name="Roberts A.W."/>
            <person name="Sato Y."/>
            <person name="Scheller H.V."/>
            <person name="Schulz B."/>
            <person name="Schulz C."/>
            <person name="Shakirov E.V."/>
            <person name="Shibagaki N."/>
            <person name="Shinohara N."/>
            <person name="Shippen D.E."/>
            <person name="Soerensen I."/>
            <person name="Sotooka R."/>
            <person name="Sugimoto N."/>
            <person name="Sugita M."/>
            <person name="Sumikawa N."/>
            <person name="Tanurdzic M."/>
            <person name="Theissen G."/>
            <person name="Ulvskov P."/>
            <person name="Wakazuki S."/>
            <person name="Weng J.K."/>
            <person name="Willats W.W."/>
            <person name="Wipf D."/>
            <person name="Wolf P.G."/>
            <person name="Yang L."/>
            <person name="Zimmer A.D."/>
            <person name="Zhu Q."/>
            <person name="Mitros T."/>
            <person name="Hellsten U."/>
            <person name="Loque D."/>
            <person name="Otillar R."/>
            <person name="Salamov A."/>
            <person name="Schmutz J."/>
            <person name="Shapiro H."/>
            <person name="Lindquist E."/>
            <person name="Lucas S."/>
            <person name="Rokhsar D."/>
            <person name="Grigoriev I.V."/>
        </authorList>
    </citation>
    <scope>NUCLEOTIDE SEQUENCE [LARGE SCALE GENOMIC DNA]</scope>
</reference>
<dbReference type="PROSITE" id="PS51382">
    <property type="entry name" value="SPX"/>
    <property type="match status" value="1"/>
</dbReference>
<feature type="transmembrane region" description="Helical" evidence="10">
    <location>
        <begin position="533"/>
        <end position="552"/>
    </location>
</feature>
<dbReference type="Gramene" id="EFJ06902">
    <property type="protein sequence ID" value="EFJ06902"/>
    <property type="gene ID" value="SELMODRAFT_134575"/>
</dbReference>
<dbReference type="GeneID" id="9650245"/>
<evidence type="ECO:0000256" key="8">
    <source>
        <dbReference type="ARBA" id="ARBA00023136"/>
    </source>
</evidence>
<dbReference type="eggNOG" id="KOG1162">
    <property type="taxonomic scope" value="Eukaryota"/>
</dbReference>
<dbReference type="PROSITE" id="PS51380">
    <property type="entry name" value="EXS"/>
    <property type="match status" value="1"/>
</dbReference>
<dbReference type="Pfam" id="PF03124">
    <property type="entry name" value="EXS"/>
    <property type="match status" value="1"/>
</dbReference>
<keyword evidence="3" id="KW-0813">Transport</keyword>
<feature type="domain" description="EXS" evidence="11">
    <location>
        <begin position="533"/>
        <end position="719"/>
    </location>
</feature>
<feature type="transmembrane region" description="Helical" evidence="10">
    <location>
        <begin position="598"/>
        <end position="623"/>
    </location>
</feature>
<sequence length="719" mass="82939">MKFGKQFETQQVPEWREAYLDYRQGKEIVKHMAKIKKQWQEESEPHLSRRISNFRRLVSGFQHAHSPRGARSPTSPEAREEEMIMIEPKQTSDGMEFQTAFLGVGSPHNELERTFFRLLDEELAKLNKFYKSKEKELVTQATALDSQMEALLSAKKSVDNLDAGNGESNASSHGHLSVVEEDGGSVRQIKIDIPAAKPADALAALFAELANKSITNLNSRRLKRAEEMLQNAFVEFYKGLYILRNFCSLNIIAFSKLLKKYDKVTQRNLGRKYMKAVEDSYIGQSEIIQKLMEKVEVLFTKHFTDSNRRDAMQVLRPEARNERHRISFFVGVFFGLSVALLVSLVLTIRVERLYVREYATTYMDAVFPIFSMLAAVMLHFFLYGLNIYMWRRTRINHTFILGLNRKSELRFRDVFLLATGLSTLALSGLILHLQVTAGEICCQTYQEIIPLLVVAGMVVLLFMPFNILYRATRYFFLNALWHCLLTPFYKVIITDFLLADQLTSQVPALRDLEYVLCYFGGGFFKDRNSNACLKNPTFITFGFVMALLPYWCRFSQCLRRWYDEKDVMQLYNALKYFSAILAVAARLAYGYYKDPLLLGFTIAISATAAIVSTYWDLVYDWGLLERNSANPWLRDKLAIPYKSVYYFAIVSNILLRFAWLQSLIPISMPGINPKGLSLIVASLEVIRRGQWNYYRLENEHFNNVGKFRAVKSVPLPFVD</sequence>
<dbReference type="AlphaFoldDB" id="D8T8W7"/>
<dbReference type="CDD" id="cd14476">
    <property type="entry name" value="SPX_PHO1_like"/>
    <property type="match status" value="1"/>
</dbReference>
<keyword evidence="14" id="KW-1185">Reference proteome</keyword>
<dbReference type="OrthoDB" id="9970435at2759"/>
<keyword evidence="7 10" id="KW-1133">Transmembrane helix</keyword>
<comment type="function">
    <text evidence="9">May transport inorganic phosphate (Pi).</text>
</comment>
<feature type="transmembrane region" description="Helical" evidence="10">
    <location>
        <begin position="326"/>
        <end position="346"/>
    </location>
</feature>
<feature type="transmembrane region" description="Helical" evidence="10">
    <location>
        <begin position="366"/>
        <end position="385"/>
    </location>
</feature>
<keyword evidence="6 10" id="KW-0812">Transmembrane</keyword>
<evidence type="ECO:0000313" key="14">
    <source>
        <dbReference type="Proteomes" id="UP000001514"/>
    </source>
</evidence>
<comment type="similarity">
    <text evidence="2">Belongs to the SYG1 (TC 2.A.94) family.</text>
</comment>
<evidence type="ECO:0000259" key="12">
    <source>
        <dbReference type="PROSITE" id="PS51382"/>
    </source>
</evidence>
<evidence type="ECO:0000259" key="11">
    <source>
        <dbReference type="PROSITE" id="PS51380"/>
    </source>
</evidence>
<proteinExistence type="inferred from homology"/>
<evidence type="ECO:0000313" key="13">
    <source>
        <dbReference type="EMBL" id="EFJ06902.1"/>
    </source>
</evidence>
<dbReference type="InterPro" id="IPR004331">
    <property type="entry name" value="SPX_dom"/>
</dbReference>
<feature type="domain" description="SPX" evidence="12">
    <location>
        <begin position="1"/>
        <end position="275"/>
    </location>
</feature>
<evidence type="ECO:0000256" key="4">
    <source>
        <dbReference type="ARBA" id="ARBA00022475"/>
    </source>
</evidence>
<dbReference type="GO" id="GO:0005802">
    <property type="term" value="C:trans-Golgi network"/>
    <property type="evidence" value="ECO:0000318"/>
    <property type="project" value="GO_Central"/>
</dbReference>
<evidence type="ECO:0000256" key="1">
    <source>
        <dbReference type="ARBA" id="ARBA00004651"/>
    </source>
</evidence>
<evidence type="ECO:0000256" key="9">
    <source>
        <dbReference type="ARBA" id="ARBA00043939"/>
    </source>
</evidence>
<dbReference type="Proteomes" id="UP000001514">
    <property type="component" value="Unassembled WGS sequence"/>
</dbReference>
<accession>D8T8W7</accession>
<organism evidence="14">
    <name type="scientific">Selaginella moellendorffii</name>
    <name type="common">Spikemoss</name>
    <dbReference type="NCBI Taxonomy" id="88036"/>
    <lineage>
        <taxon>Eukaryota</taxon>
        <taxon>Viridiplantae</taxon>
        <taxon>Streptophyta</taxon>
        <taxon>Embryophyta</taxon>
        <taxon>Tracheophyta</taxon>
        <taxon>Lycopodiopsida</taxon>
        <taxon>Selaginellales</taxon>
        <taxon>Selaginellaceae</taxon>
        <taxon>Selaginella</taxon>
    </lineage>
</organism>
<feature type="transmembrane region" description="Helical" evidence="10">
    <location>
        <begin position="573"/>
        <end position="592"/>
    </location>
</feature>
<protein>
    <submittedName>
        <fullName evidence="13">Uncharacterized protein SHB1B-2</fullName>
    </submittedName>
</protein>
<evidence type="ECO:0000256" key="7">
    <source>
        <dbReference type="ARBA" id="ARBA00022989"/>
    </source>
</evidence>
<dbReference type="HOGENOM" id="CLU_006116_2_0_1"/>
<dbReference type="GO" id="GO:0005886">
    <property type="term" value="C:plasma membrane"/>
    <property type="evidence" value="ECO:0007669"/>
    <property type="project" value="UniProtKB-SubCell"/>
</dbReference>
<dbReference type="InParanoid" id="D8T8W7"/>
<gene>
    <name evidence="13" type="primary">SHB1B-2</name>
    <name evidence="13" type="ORF">SELMODRAFT_134575</name>
</gene>
<dbReference type="OMA" id="NNIIPEW"/>
<dbReference type="Pfam" id="PF03105">
    <property type="entry name" value="SPX"/>
    <property type="match status" value="1"/>
</dbReference>
<evidence type="ECO:0000256" key="3">
    <source>
        <dbReference type="ARBA" id="ARBA00022448"/>
    </source>
</evidence>